<feature type="domain" description="Carrier" evidence="1">
    <location>
        <begin position="10"/>
        <end position="74"/>
    </location>
</feature>
<name>A0A8J3SQ26_9ACTN</name>
<dbReference type="Proteomes" id="UP000619788">
    <property type="component" value="Unassembled WGS sequence"/>
</dbReference>
<reference evidence="2 3" key="1">
    <citation type="submission" date="2021-01" db="EMBL/GenBank/DDBJ databases">
        <title>Whole genome shotgun sequence of Planobispora siamensis NBRC 107568.</title>
        <authorList>
            <person name="Komaki H."/>
            <person name="Tamura T."/>
        </authorList>
    </citation>
    <scope>NUCLEOTIDE SEQUENCE [LARGE SCALE GENOMIC DNA]</scope>
    <source>
        <strain evidence="2 3">NBRC 107568</strain>
    </source>
</reference>
<dbReference type="EMBL" id="BOOJ01000064">
    <property type="protein sequence ID" value="GIH96309.1"/>
    <property type="molecule type" value="Genomic_DNA"/>
</dbReference>
<accession>A0A8J3SQ26</accession>
<protein>
    <recommendedName>
        <fullName evidence="1">Carrier domain-containing protein</fullName>
    </recommendedName>
</protein>
<dbReference type="InterPro" id="IPR009081">
    <property type="entry name" value="PP-bd_ACP"/>
</dbReference>
<proteinExistence type="predicted"/>
<keyword evidence="3" id="KW-1185">Reference proteome</keyword>
<dbReference type="RefSeq" id="WP_204068358.1">
    <property type="nucleotide sequence ID" value="NZ_BOOJ01000064.1"/>
</dbReference>
<evidence type="ECO:0000313" key="2">
    <source>
        <dbReference type="EMBL" id="GIH96309.1"/>
    </source>
</evidence>
<dbReference type="AlphaFoldDB" id="A0A8J3SQ26"/>
<comment type="caution">
    <text evidence="2">The sequence shown here is derived from an EMBL/GenBank/DDBJ whole genome shotgun (WGS) entry which is preliminary data.</text>
</comment>
<sequence>MTPQQARELITDALSQVAPDADIGALAPDADFRDVLELDSLDFLNFVETLSDASGYRIDEDDYPEFATVASGVEFLAKRV</sequence>
<organism evidence="2 3">
    <name type="scientific">Planobispora siamensis</name>
    <dbReference type="NCBI Taxonomy" id="936338"/>
    <lineage>
        <taxon>Bacteria</taxon>
        <taxon>Bacillati</taxon>
        <taxon>Actinomycetota</taxon>
        <taxon>Actinomycetes</taxon>
        <taxon>Streptosporangiales</taxon>
        <taxon>Streptosporangiaceae</taxon>
        <taxon>Planobispora</taxon>
    </lineage>
</organism>
<dbReference type="Pfam" id="PF00550">
    <property type="entry name" value="PP-binding"/>
    <property type="match status" value="1"/>
</dbReference>
<dbReference type="SUPFAM" id="SSF47336">
    <property type="entry name" value="ACP-like"/>
    <property type="match status" value="1"/>
</dbReference>
<dbReference type="Gene3D" id="1.10.1200.10">
    <property type="entry name" value="ACP-like"/>
    <property type="match status" value="1"/>
</dbReference>
<evidence type="ECO:0000313" key="3">
    <source>
        <dbReference type="Proteomes" id="UP000619788"/>
    </source>
</evidence>
<evidence type="ECO:0000259" key="1">
    <source>
        <dbReference type="Pfam" id="PF00550"/>
    </source>
</evidence>
<gene>
    <name evidence="2" type="ORF">Psi01_69390</name>
</gene>
<dbReference type="InterPro" id="IPR036736">
    <property type="entry name" value="ACP-like_sf"/>
</dbReference>